<dbReference type="WBParaSite" id="TCLT_0000221201-mRNA-1">
    <property type="protein sequence ID" value="TCLT_0000221201-mRNA-1"/>
    <property type="gene ID" value="TCLT_0000221201"/>
</dbReference>
<dbReference type="InterPro" id="IPR036719">
    <property type="entry name" value="Neuro-gated_channel_TM_sf"/>
</dbReference>
<evidence type="ECO:0000256" key="9">
    <source>
        <dbReference type="ARBA" id="ARBA00023136"/>
    </source>
</evidence>
<evidence type="ECO:0000256" key="8">
    <source>
        <dbReference type="ARBA" id="ARBA00023065"/>
    </source>
</evidence>
<keyword evidence="14" id="KW-1185">Reference proteome</keyword>
<evidence type="ECO:0000256" key="11">
    <source>
        <dbReference type="SAM" id="Phobius"/>
    </source>
</evidence>
<keyword evidence="10" id="KW-0407">Ion channel</keyword>
<reference evidence="13 14" key="2">
    <citation type="submission" date="2018-11" db="EMBL/GenBank/DDBJ databases">
        <authorList>
            <consortium name="Pathogen Informatics"/>
        </authorList>
    </citation>
    <scope>NUCLEOTIDE SEQUENCE [LARGE SCALE GENOMIC DNA]</scope>
</reference>
<accession>A0A0N5CPR3</accession>
<dbReference type="AlphaFoldDB" id="A0A0N5CPR3"/>
<dbReference type="GO" id="GO:0005886">
    <property type="term" value="C:plasma membrane"/>
    <property type="evidence" value="ECO:0007669"/>
    <property type="project" value="UniProtKB-SubCell"/>
</dbReference>
<proteinExistence type="predicted"/>
<dbReference type="InterPro" id="IPR036734">
    <property type="entry name" value="Neur_chan_lig-bd_sf"/>
</dbReference>
<keyword evidence="4" id="KW-1003">Cell membrane</keyword>
<protein>
    <submittedName>
        <fullName evidence="15">Neur_chan_LBD domain-containing protein</fullName>
    </submittedName>
</protein>
<evidence type="ECO:0000256" key="2">
    <source>
        <dbReference type="ARBA" id="ARBA00004236"/>
    </source>
</evidence>
<keyword evidence="9 11" id="KW-0472">Membrane</keyword>
<keyword evidence="3" id="KW-0813">Transport</keyword>
<dbReference type="SUPFAM" id="SSF90112">
    <property type="entry name" value="Neurotransmitter-gated ion-channel transmembrane pore"/>
    <property type="match status" value="1"/>
</dbReference>
<dbReference type="Pfam" id="PF02931">
    <property type="entry name" value="Neur_chan_LBD"/>
    <property type="match status" value="1"/>
</dbReference>
<evidence type="ECO:0000256" key="1">
    <source>
        <dbReference type="ARBA" id="ARBA00004141"/>
    </source>
</evidence>
<dbReference type="PRINTS" id="PR00253">
    <property type="entry name" value="GABAARECEPTR"/>
</dbReference>
<evidence type="ECO:0000256" key="5">
    <source>
        <dbReference type="ARBA" id="ARBA00022692"/>
    </source>
</evidence>
<reference evidence="15" key="1">
    <citation type="submission" date="2017-02" db="UniProtKB">
        <authorList>
            <consortium name="WormBaseParasite"/>
        </authorList>
    </citation>
    <scope>IDENTIFICATION</scope>
</reference>
<keyword evidence="6" id="KW-0732">Signal</keyword>
<feature type="transmembrane region" description="Helical" evidence="11">
    <location>
        <begin position="325"/>
        <end position="345"/>
    </location>
</feature>
<evidence type="ECO:0000256" key="7">
    <source>
        <dbReference type="ARBA" id="ARBA00022989"/>
    </source>
</evidence>
<dbReference type="GO" id="GO:0005230">
    <property type="term" value="F:extracellular ligand-gated monoatomic ion channel activity"/>
    <property type="evidence" value="ECO:0007669"/>
    <property type="project" value="InterPro"/>
</dbReference>
<dbReference type="PANTHER" id="PTHR18945">
    <property type="entry name" value="NEUROTRANSMITTER GATED ION CHANNEL"/>
    <property type="match status" value="1"/>
</dbReference>
<comment type="subcellular location">
    <subcellularLocation>
        <location evidence="2">Cell membrane</location>
    </subcellularLocation>
    <subcellularLocation>
        <location evidence="1">Membrane</location>
        <topology evidence="1">Multi-pass membrane protein</topology>
    </subcellularLocation>
</comment>
<gene>
    <name evidence="13" type="ORF">TCLT_LOCUS2213</name>
</gene>
<evidence type="ECO:0000313" key="14">
    <source>
        <dbReference type="Proteomes" id="UP000276776"/>
    </source>
</evidence>
<keyword evidence="8" id="KW-0406">Ion transport</keyword>
<name>A0A0N5CPR3_THECL</name>
<keyword evidence="7 11" id="KW-1133">Transmembrane helix</keyword>
<dbReference type="InterPro" id="IPR006028">
    <property type="entry name" value="GABAA/Glycine_rcpt"/>
</dbReference>
<dbReference type="SUPFAM" id="SSF63712">
    <property type="entry name" value="Nicotinic receptor ligand binding domain-like"/>
    <property type="match status" value="1"/>
</dbReference>
<dbReference type="OMA" id="HRLDSMC"/>
<evidence type="ECO:0000313" key="15">
    <source>
        <dbReference type="WBParaSite" id="TCLT_0000221201-mRNA-1"/>
    </source>
</evidence>
<dbReference type="InterPro" id="IPR006201">
    <property type="entry name" value="Neur_channel"/>
</dbReference>
<dbReference type="GO" id="GO:0004888">
    <property type="term" value="F:transmembrane signaling receptor activity"/>
    <property type="evidence" value="ECO:0007669"/>
    <property type="project" value="InterPro"/>
</dbReference>
<dbReference type="Gene3D" id="2.70.170.10">
    <property type="entry name" value="Neurotransmitter-gated ion-channel ligand-binding domain"/>
    <property type="match status" value="1"/>
</dbReference>
<sequence length="353" mass="41598">MSLLNFMILIFNIAKFNKNFALPNIFKFKALILVILKIQRTTTFPYIFVLSHYGSSYVLPVLRSVNYDNTSVPLAFSGLPVDVHFALKIAHLANFDSKNMDYSIDLEVQMIWFDSRLMNNYTKWIRIWEKSILDRIWKPDPYFVNSKHSHFHHVSFPNFRMLISPQAHKNLWFRKNNFYFSVPSSCLSVTFKLERNGARFIVEKYIPSALAVFFAWIAPFVPYNYEEVRIITPISVLLTLVQMERGEEHIHISYVTSIDVWFRAMKVFTVLSLLESVAVLALIRATRVMEKRRLKAANEFDRESFRTKERHLIRFSQRLDHITQLTTPLLFATFLMYYILIVVYGKNSDCKNS</sequence>
<evidence type="ECO:0000256" key="6">
    <source>
        <dbReference type="ARBA" id="ARBA00022729"/>
    </source>
</evidence>
<dbReference type="EMBL" id="UYYF01000403">
    <property type="protein sequence ID" value="VDM98037.1"/>
    <property type="molecule type" value="Genomic_DNA"/>
</dbReference>
<dbReference type="InterPro" id="IPR038050">
    <property type="entry name" value="Neuro_actylchol_rec"/>
</dbReference>
<evidence type="ECO:0000256" key="3">
    <source>
        <dbReference type="ARBA" id="ARBA00022448"/>
    </source>
</evidence>
<keyword evidence="5 11" id="KW-0812">Transmembrane</keyword>
<evidence type="ECO:0000313" key="13">
    <source>
        <dbReference type="EMBL" id="VDM98037.1"/>
    </source>
</evidence>
<dbReference type="InterPro" id="IPR006202">
    <property type="entry name" value="Neur_chan_lig-bd"/>
</dbReference>
<evidence type="ECO:0000259" key="12">
    <source>
        <dbReference type="Pfam" id="PF02931"/>
    </source>
</evidence>
<feature type="domain" description="Neurotransmitter-gated ion-channel ligand-binding" evidence="12">
    <location>
        <begin position="66"/>
        <end position="167"/>
    </location>
</feature>
<dbReference type="Proteomes" id="UP000276776">
    <property type="component" value="Unassembled WGS sequence"/>
</dbReference>
<dbReference type="STRING" id="103827.A0A0N5CPR3"/>
<evidence type="ECO:0000256" key="4">
    <source>
        <dbReference type="ARBA" id="ARBA00022475"/>
    </source>
</evidence>
<dbReference type="Gene3D" id="1.20.58.390">
    <property type="entry name" value="Neurotransmitter-gated ion-channel transmembrane domain"/>
    <property type="match status" value="1"/>
</dbReference>
<organism evidence="15">
    <name type="scientific">Thelazia callipaeda</name>
    <name type="common">Oriental eyeworm</name>
    <name type="synonym">Parasitic nematode</name>
    <dbReference type="NCBI Taxonomy" id="103827"/>
    <lineage>
        <taxon>Eukaryota</taxon>
        <taxon>Metazoa</taxon>
        <taxon>Ecdysozoa</taxon>
        <taxon>Nematoda</taxon>
        <taxon>Chromadorea</taxon>
        <taxon>Rhabditida</taxon>
        <taxon>Spirurina</taxon>
        <taxon>Spiruromorpha</taxon>
        <taxon>Thelazioidea</taxon>
        <taxon>Thelaziidae</taxon>
        <taxon>Thelazia</taxon>
    </lineage>
</organism>
<evidence type="ECO:0000256" key="10">
    <source>
        <dbReference type="ARBA" id="ARBA00023303"/>
    </source>
</evidence>
<dbReference type="OrthoDB" id="203862at2759"/>